<sequence>MIILNKKEVVDKRRKLFNSSGKFVTFKKGDKRVYSPRICVTCSRPLSSLIINQGKYVTSFNHIRFHLGGGITVDICEDINSCHRNLRQKGELEDEDV</sequence>
<keyword evidence="2" id="KW-1185">Reference proteome</keyword>
<evidence type="ECO:0000313" key="1">
    <source>
        <dbReference type="EMBL" id="AMQ66581.1"/>
    </source>
</evidence>
<name>A0A142F1C4_9CAUD</name>
<organism evidence="1 2">
    <name type="scientific">Bacillus phage Shbh1</name>
    <dbReference type="NCBI Taxonomy" id="1796992"/>
    <lineage>
        <taxon>Viruses</taxon>
        <taxon>Duplodnaviria</taxon>
        <taxon>Heunggongvirae</taxon>
        <taxon>Uroviricota</taxon>
        <taxon>Caudoviricetes</taxon>
        <taxon>Herelleviridae</taxon>
        <taxon>Bastillevirinae</taxon>
        <taxon>Shalavirus</taxon>
        <taxon>Shalavirus Shbh1</taxon>
    </lineage>
</organism>
<dbReference type="RefSeq" id="YP_009275271.1">
    <property type="nucleotide sequence ID" value="NC_030925.1"/>
</dbReference>
<dbReference type="EMBL" id="KU640380">
    <property type="protein sequence ID" value="AMQ66581.1"/>
    <property type="molecule type" value="Genomic_DNA"/>
</dbReference>
<proteinExistence type="predicted"/>
<dbReference type="KEGG" id="vg:28799466"/>
<protein>
    <submittedName>
        <fullName evidence="1">Uncharacterized protein</fullName>
    </submittedName>
</protein>
<dbReference type="GeneID" id="28799466"/>
<accession>A0A142F1C4</accession>
<evidence type="ECO:0000313" key="2">
    <source>
        <dbReference type="Proteomes" id="UP000201588"/>
    </source>
</evidence>
<dbReference type="Proteomes" id="UP000201588">
    <property type="component" value="Segment"/>
</dbReference>
<reference evidence="1 2" key="1">
    <citation type="submission" date="2016-01" db="EMBL/GenBank/DDBJ databases">
        <title>Isolation and characterization of bacteriophages from East Africa Rift Valley soda lakes.</title>
        <authorList>
            <person name="van Zyl L.J."/>
            <person name="Nemavhulani S."/>
            <person name="Cowan D.A."/>
            <person name="Trindade M.I."/>
        </authorList>
    </citation>
    <scope>NUCLEOTIDE SEQUENCE [LARGE SCALE GENOMIC DNA]</scope>
</reference>
<dbReference type="OrthoDB" id="17175at10239"/>